<feature type="domain" description="CRAL-TRIO" evidence="18">
    <location>
        <begin position="172"/>
        <end position="358"/>
    </location>
</feature>
<dbReference type="GO" id="GO:0005829">
    <property type="term" value="C:cytosol"/>
    <property type="evidence" value="ECO:0007669"/>
    <property type="project" value="TreeGrafter"/>
</dbReference>
<evidence type="ECO:0000256" key="1">
    <source>
        <dbReference type="ARBA" id="ARBA00001970"/>
    </source>
</evidence>
<dbReference type="Pfam" id="PF03765">
    <property type="entry name" value="CRAL_TRIO_N"/>
    <property type="match status" value="1"/>
</dbReference>
<keyword evidence="20" id="KW-1185">Reference proteome</keyword>
<evidence type="ECO:0000256" key="15">
    <source>
        <dbReference type="ARBA" id="ARBA00024180"/>
    </source>
</evidence>
<feature type="region of interest" description="Disordered" evidence="17">
    <location>
        <begin position="350"/>
        <end position="495"/>
    </location>
</feature>
<dbReference type="PANTHER" id="PTHR47669">
    <property type="entry name" value="PHOSPHATIDYLINOSITOL TRANSFER PROTEIN SFH5"/>
    <property type="match status" value="1"/>
</dbReference>
<comment type="caution">
    <text evidence="19">The sequence shown here is derived from an EMBL/GenBank/DDBJ whole genome shotgun (WGS) entry which is preliminary data.</text>
</comment>
<evidence type="ECO:0000256" key="9">
    <source>
        <dbReference type="ARBA" id="ARBA00022824"/>
    </source>
</evidence>
<dbReference type="CDD" id="cd00170">
    <property type="entry name" value="SEC14"/>
    <property type="match status" value="1"/>
</dbReference>
<organism evidence="19 20">
    <name type="scientific">Byssochlamys spectabilis</name>
    <name type="common">Paecilomyces variotii</name>
    <dbReference type="NCBI Taxonomy" id="264951"/>
    <lineage>
        <taxon>Eukaryota</taxon>
        <taxon>Fungi</taxon>
        <taxon>Dikarya</taxon>
        <taxon>Ascomycota</taxon>
        <taxon>Pezizomycotina</taxon>
        <taxon>Eurotiomycetes</taxon>
        <taxon>Eurotiomycetidae</taxon>
        <taxon>Eurotiales</taxon>
        <taxon>Thermoascaceae</taxon>
        <taxon>Paecilomyces</taxon>
    </lineage>
</organism>
<evidence type="ECO:0000313" key="20">
    <source>
        <dbReference type="Proteomes" id="UP000283841"/>
    </source>
</evidence>
<evidence type="ECO:0000313" key="19">
    <source>
        <dbReference type="EMBL" id="RWQ97636.1"/>
    </source>
</evidence>
<feature type="compositionally biased region" description="Basic and acidic residues" evidence="17">
    <location>
        <begin position="64"/>
        <end position="89"/>
    </location>
</feature>
<comment type="similarity">
    <text evidence="3 16">Belongs to the SFH5 family.</text>
</comment>
<sequence>MSATEQVTPTAVPDSQPAEKVPEPTAENTAAAVPEEKPSEAPAEKPAEANTNEPATADAAAAPVKEESKEAPKEEPAVTKENDAAEAKPAEAAPAKPEFLAKNPALSQFFDKLPSILSKTGHSEMWGVTLKDASHPPTANILIKFLRANEGNVALAEQQLTKALEWRKKINPTALVETSFNASKYGGLGYITSHKDPKNGEVIFTWNIYGAVKDINATFGDVDDFIKWRVALMEIAVKDLKLGEATSVIDYTGEDPYQMIQVHDYQNVSFLRLNPTIRAASKQTIEVFSMAYPELLREKFFVNVPAIMGWMFTAMKVFLSKNTLRKFHPITNGANLAREFSFADEIPKSYGGKAPELKESGATPRLSDEQPAPAATKDEPAKEEPPKDAAKEEPSNEPVKEEKPKEEPVEERTNKEEAKEEPAKEEPAKEEPTKAEPPKEEPAKEEPAKEEPAKEEPAKEEPAKEEPAKEEPAKEEPAKAESAAGAAALAPAGAE</sequence>
<dbReference type="Proteomes" id="UP000283841">
    <property type="component" value="Unassembled WGS sequence"/>
</dbReference>
<feature type="compositionally biased region" description="Low complexity" evidence="17">
    <location>
        <begin position="480"/>
        <end position="495"/>
    </location>
</feature>
<evidence type="ECO:0000256" key="4">
    <source>
        <dbReference type="ARBA" id="ARBA00018320"/>
    </source>
</evidence>
<accession>A0A443I0Q1</accession>
<keyword evidence="5 16" id="KW-0813">Transport</keyword>
<comment type="subcellular location">
    <subcellularLocation>
        <location evidence="16">Cytoplasm</location>
    </subcellularLocation>
    <subcellularLocation>
        <location evidence="2 16">Endoplasmic reticulum membrane</location>
        <topology evidence="2 16">Peripheral membrane protein</topology>
    </subcellularLocation>
    <subcellularLocation>
        <location evidence="16">Microsome membrane</location>
        <topology evidence="16">Peripheral membrane protein</topology>
    </subcellularLocation>
</comment>
<dbReference type="RefSeq" id="XP_028487281.1">
    <property type="nucleotide sequence ID" value="XM_028625458.1"/>
</dbReference>
<dbReference type="GO" id="GO:0017157">
    <property type="term" value="P:regulation of exocytosis"/>
    <property type="evidence" value="ECO:0007669"/>
    <property type="project" value="TreeGrafter"/>
</dbReference>
<dbReference type="SMART" id="SM00516">
    <property type="entry name" value="SEC14"/>
    <property type="match status" value="1"/>
</dbReference>
<evidence type="ECO:0000256" key="12">
    <source>
        <dbReference type="ARBA" id="ARBA00023055"/>
    </source>
</evidence>
<dbReference type="SUPFAM" id="SSF52087">
    <property type="entry name" value="CRAL/TRIO domain"/>
    <property type="match status" value="1"/>
</dbReference>
<dbReference type="InterPro" id="IPR001251">
    <property type="entry name" value="CRAL-TRIO_dom"/>
</dbReference>
<dbReference type="SUPFAM" id="SSF46938">
    <property type="entry name" value="CRAL/TRIO N-terminal domain"/>
    <property type="match status" value="1"/>
</dbReference>
<keyword evidence="6 16" id="KW-0963">Cytoplasm</keyword>
<dbReference type="GO" id="GO:0005789">
    <property type="term" value="C:endoplasmic reticulum membrane"/>
    <property type="evidence" value="ECO:0007669"/>
    <property type="project" value="UniProtKB-SubCell"/>
</dbReference>
<dbReference type="InterPro" id="IPR036865">
    <property type="entry name" value="CRAL-TRIO_dom_sf"/>
</dbReference>
<comment type="function">
    <text evidence="15">Non-classical phosphatidylinositol (PtdIns) transfer protein (PITP), which exhibits PtdIns-binding/transfer activity in the absence of detectable PtdCho-binding/transfer activity. Regulates PtdIns(4,5)P2 homeostasis at the plasma membrane. Heme-binding protein that may play a role in organic oxidant-induced stress responses.</text>
</comment>
<dbReference type="Gene3D" id="3.40.525.10">
    <property type="entry name" value="CRAL-TRIO lipid binding domain"/>
    <property type="match status" value="1"/>
</dbReference>
<keyword evidence="7" id="KW-0349">Heme</keyword>
<dbReference type="GO" id="GO:0046872">
    <property type="term" value="F:metal ion binding"/>
    <property type="evidence" value="ECO:0007669"/>
    <property type="project" value="UniProtKB-KW"/>
</dbReference>
<evidence type="ECO:0000256" key="13">
    <source>
        <dbReference type="ARBA" id="ARBA00023136"/>
    </source>
</evidence>
<keyword evidence="11" id="KW-0408">Iron</keyword>
<dbReference type="InterPro" id="IPR036273">
    <property type="entry name" value="CRAL/TRIO_N_dom_sf"/>
</dbReference>
<feature type="compositionally biased region" description="Basic and acidic residues" evidence="17">
    <location>
        <begin position="34"/>
        <end position="47"/>
    </location>
</feature>
<name>A0A443I0Q1_BYSSP</name>
<keyword evidence="9 16" id="KW-0256">Endoplasmic reticulum</keyword>
<evidence type="ECO:0000256" key="2">
    <source>
        <dbReference type="ARBA" id="ARBA00004406"/>
    </source>
</evidence>
<dbReference type="InterPro" id="IPR011074">
    <property type="entry name" value="CRAL/TRIO_N_dom"/>
</dbReference>
<evidence type="ECO:0000259" key="18">
    <source>
        <dbReference type="PROSITE" id="PS50191"/>
    </source>
</evidence>
<dbReference type="STRING" id="264951.A0A443I0Q1"/>
<dbReference type="GO" id="GO:0032541">
    <property type="term" value="C:cortical endoplasmic reticulum"/>
    <property type="evidence" value="ECO:0007669"/>
    <property type="project" value="TreeGrafter"/>
</dbReference>
<evidence type="ECO:0000256" key="3">
    <source>
        <dbReference type="ARBA" id="ARBA00006667"/>
    </source>
</evidence>
<proteinExistence type="inferred from homology"/>
<dbReference type="PANTHER" id="PTHR47669:SF1">
    <property type="entry name" value="PHOSPHATIDYLINOSITOL TRANSFER PROTEIN SFH5"/>
    <property type="match status" value="1"/>
</dbReference>
<dbReference type="AlphaFoldDB" id="A0A443I0Q1"/>
<evidence type="ECO:0000256" key="14">
    <source>
        <dbReference type="ARBA" id="ARBA00024146"/>
    </source>
</evidence>
<gene>
    <name evidence="19" type="ORF">C8Q69DRAFT_143663</name>
</gene>
<reference evidence="19 20" key="1">
    <citation type="journal article" date="2018" name="Front. Microbiol.">
        <title>Genomic and genetic insights into a cosmopolitan fungus, Paecilomyces variotii (Eurotiales).</title>
        <authorList>
            <person name="Urquhart A.S."/>
            <person name="Mondo S.J."/>
            <person name="Makela M.R."/>
            <person name="Hane J.K."/>
            <person name="Wiebenga A."/>
            <person name="He G."/>
            <person name="Mihaltcheva S."/>
            <person name="Pangilinan J."/>
            <person name="Lipzen A."/>
            <person name="Barry K."/>
            <person name="de Vries R.P."/>
            <person name="Grigoriev I.V."/>
            <person name="Idnurm A."/>
        </authorList>
    </citation>
    <scope>NUCLEOTIDE SEQUENCE [LARGE SCALE GENOMIC DNA]</scope>
    <source>
        <strain evidence="19 20">CBS 101075</strain>
    </source>
</reference>
<comment type="cofactor">
    <cofactor evidence="1">
        <name>heme b</name>
        <dbReference type="ChEBI" id="CHEBI:60344"/>
    </cofactor>
</comment>
<evidence type="ECO:0000256" key="10">
    <source>
        <dbReference type="ARBA" id="ARBA00022848"/>
    </source>
</evidence>
<feature type="region of interest" description="Disordered" evidence="17">
    <location>
        <begin position="1"/>
        <end position="97"/>
    </location>
</feature>
<dbReference type="GO" id="GO:0005886">
    <property type="term" value="C:plasma membrane"/>
    <property type="evidence" value="ECO:0007669"/>
    <property type="project" value="TreeGrafter"/>
</dbReference>
<feature type="compositionally biased region" description="Basic and acidic residues" evidence="17">
    <location>
        <begin position="376"/>
        <end position="479"/>
    </location>
</feature>
<evidence type="ECO:0000256" key="6">
    <source>
        <dbReference type="ARBA" id="ARBA00022490"/>
    </source>
</evidence>
<keyword evidence="12 16" id="KW-0445">Lipid transport</keyword>
<dbReference type="EMBL" id="RCNU01000002">
    <property type="protein sequence ID" value="RWQ97636.1"/>
    <property type="molecule type" value="Genomic_DNA"/>
</dbReference>
<protein>
    <recommendedName>
        <fullName evidence="4 16">Phosphatidylinositol transfer protein SFH5</fullName>
        <shortName evidence="16">PITP SFH5</shortName>
    </recommendedName>
</protein>
<dbReference type="PROSITE" id="PS50191">
    <property type="entry name" value="CRAL_TRIO"/>
    <property type="match status" value="1"/>
</dbReference>
<dbReference type="InterPro" id="IPR042938">
    <property type="entry name" value="Sfh5"/>
</dbReference>
<keyword evidence="13 16" id="KW-0472">Membrane</keyword>
<dbReference type="Pfam" id="PF00650">
    <property type="entry name" value="CRAL_TRIO"/>
    <property type="match status" value="1"/>
</dbReference>
<dbReference type="FunFam" id="3.40.525.10:FF:000017">
    <property type="entry name" value="Phosphatidylinositol transfer protein sfh5"/>
    <property type="match status" value="1"/>
</dbReference>
<dbReference type="GO" id="GO:0043001">
    <property type="term" value="P:Golgi to plasma membrane protein transport"/>
    <property type="evidence" value="ECO:0007669"/>
    <property type="project" value="TreeGrafter"/>
</dbReference>
<evidence type="ECO:0000256" key="11">
    <source>
        <dbReference type="ARBA" id="ARBA00023004"/>
    </source>
</evidence>
<evidence type="ECO:0000256" key="7">
    <source>
        <dbReference type="ARBA" id="ARBA00022617"/>
    </source>
</evidence>
<feature type="compositionally biased region" description="Low complexity" evidence="17">
    <location>
        <begin position="48"/>
        <end position="63"/>
    </location>
</feature>
<evidence type="ECO:0000256" key="17">
    <source>
        <dbReference type="SAM" id="MobiDB-lite"/>
    </source>
</evidence>
<keyword evidence="10 16" id="KW-0492">Microsome</keyword>
<comment type="catalytic activity">
    <reaction evidence="14">
        <text>a 1,2-diacyl-sn-glycero-3-phospho-(1D-myo-inositol)(in) = a 1,2-diacyl-sn-glycero-3-phospho-(1D-myo-inositol)(out)</text>
        <dbReference type="Rhea" id="RHEA:38691"/>
        <dbReference type="ChEBI" id="CHEBI:57880"/>
    </reaction>
    <physiologicalReaction direction="left-to-right" evidence="14">
        <dbReference type="Rhea" id="RHEA:38692"/>
    </physiologicalReaction>
</comment>
<evidence type="ECO:0000256" key="8">
    <source>
        <dbReference type="ARBA" id="ARBA00022723"/>
    </source>
</evidence>
<dbReference type="GO" id="GO:0008526">
    <property type="term" value="F:phosphatidylinositol transfer activity"/>
    <property type="evidence" value="ECO:0007669"/>
    <property type="project" value="UniProtKB-UniRule"/>
</dbReference>
<evidence type="ECO:0000256" key="16">
    <source>
        <dbReference type="RuleBase" id="RU367059"/>
    </source>
</evidence>
<keyword evidence="8" id="KW-0479">Metal-binding</keyword>
<evidence type="ECO:0000256" key="5">
    <source>
        <dbReference type="ARBA" id="ARBA00022448"/>
    </source>
</evidence>
<dbReference type="GeneID" id="39594735"/>
<dbReference type="VEuPathDB" id="FungiDB:C8Q69DRAFT_143663"/>